<accession>A0A6G2D7I0</accession>
<protein>
    <submittedName>
        <fullName evidence="1">Uncharacterized protein</fullName>
    </submittedName>
</protein>
<reference evidence="1 2" key="1">
    <citation type="submission" date="2019-11" db="EMBL/GenBank/DDBJ databases">
        <title>Growth characteristics of pneumococcus vary with the chemical composition of the capsule and with environmental conditions.</title>
        <authorList>
            <person name="Tothpal A."/>
            <person name="Desobry K."/>
            <person name="Joshi S."/>
            <person name="Wyllie A.L."/>
            <person name="Weinberger D.M."/>
        </authorList>
    </citation>
    <scope>NUCLEOTIDE SEQUENCE [LARGE SCALE GENOMIC DNA]</scope>
    <source>
        <strain evidence="2">pnumococcus22F</strain>
    </source>
</reference>
<sequence length="72" mass="7306">MAVLTNAGLGGQSFFFTYTNSDGVSGRVSQTVTMNAGTSIGTIVSSSSQSLLQSGNPFIGIQSGDNGVRSIE</sequence>
<dbReference type="Proteomes" id="UP000474228">
    <property type="component" value="Unassembled WGS sequence"/>
</dbReference>
<comment type="caution">
    <text evidence="1">The sequence shown here is derived from an EMBL/GenBank/DDBJ whole genome shotgun (WGS) entry which is preliminary data.</text>
</comment>
<dbReference type="RefSeq" id="WP_230677571.1">
    <property type="nucleotide sequence ID" value="NZ_WNHJ01000956.1"/>
</dbReference>
<dbReference type="EMBL" id="WNHJ01000956">
    <property type="protein sequence ID" value="MTV64546.1"/>
    <property type="molecule type" value="Genomic_DNA"/>
</dbReference>
<evidence type="ECO:0000313" key="2">
    <source>
        <dbReference type="Proteomes" id="UP000474228"/>
    </source>
</evidence>
<name>A0A6G2D7I0_STREE</name>
<evidence type="ECO:0000313" key="1">
    <source>
        <dbReference type="EMBL" id="MTV64546.1"/>
    </source>
</evidence>
<gene>
    <name evidence="1" type="ORF">GM539_14525</name>
</gene>
<organism evidence="1 2">
    <name type="scientific">Streptococcus pneumoniae</name>
    <dbReference type="NCBI Taxonomy" id="1313"/>
    <lineage>
        <taxon>Bacteria</taxon>
        <taxon>Bacillati</taxon>
        <taxon>Bacillota</taxon>
        <taxon>Bacilli</taxon>
        <taxon>Lactobacillales</taxon>
        <taxon>Streptococcaceae</taxon>
        <taxon>Streptococcus</taxon>
    </lineage>
</organism>
<dbReference type="AlphaFoldDB" id="A0A6G2D7I0"/>
<feature type="non-terminal residue" evidence="1">
    <location>
        <position position="72"/>
    </location>
</feature>
<proteinExistence type="predicted"/>